<feature type="DNA-binding region" description="OmpR/PhoB-type" evidence="5">
    <location>
        <begin position="23"/>
        <end position="127"/>
    </location>
</feature>
<dbReference type="CDD" id="cd15831">
    <property type="entry name" value="BTAD"/>
    <property type="match status" value="1"/>
</dbReference>
<sequence length="299" mass="33456">MIPHHEVVRPAAAALRASPAGQRRFMREGFRPMKISLLGPLEVLDAAGSRITPSSLRQRMLLAHLCVDAGRVVSADQLLSALWPSERPRTSFTALQVNISRLRKYLANAGVDPGTVVTAPDGYAIDLECHQLDVHDFRDLVAQARQSDRQRLMESATRQLRQALSLWRGDPFRDLRDSVVLECAARAFEEERNAAYERLIQLELDLGRHQHIIGELYELTSRFPTWETLHAQLMIALYRGGRTAESLTVYEAIRRRLVAELGIEPSGSLKRIQLAVLRQDDQLEFPDPQAAAMVPGGAG</sequence>
<feature type="domain" description="OmpR/PhoB-type" evidence="6">
    <location>
        <begin position="23"/>
        <end position="127"/>
    </location>
</feature>
<dbReference type="SUPFAM" id="SSF48452">
    <property type="entry name" value="TPR-like"/>
    <property type="match status" value="1"/>
</dbReference>
<dbReference type="SMART" id="SM01043">
    <property type="entry name" value="BTAD"/>
    <property type="match status" value="1"/>
</dbReference>
<evidence type="ECO:0000313" key="7">
    <source>
        <dbReference type="EMBL" id="MFC4535375.1"/>
    </source>
</evidence>
<comment type="similarity">
    <text evidence="1">Belongs to the AfsR/DnrI/RedD regulatory family.</text>
</comment>
<evidence type="ECO:0000313" key="8">
    <source>
        <dbReference type="Proteomes" id="UP001596004"/>
    </source>
</evidence>
<dbReference type="InterPro" id="IPR036388">
    <property type="entry name" value="WH-like_DNA-bd_sf"/>
</dbReference>
<evidence type="ECO:0000256" key="3">
    <source>
        <dbReference type="ARBA" id="ARBA00023125"/>
    </source>
</evidence>
<comment type="caution">
    <text evidence="7">The sequence shown here is derived from an EMBL/GenBank/DDBJ whole genome shotgun (WGS) entry which is preliminary data.</text>
</comment>
<name>A0ABV9CRA4_9ACTN</name>
<dbReference type="SMART" id="SM00862">
    <property type="entry name" value="Trans_reg_C"/>
    <property type="match status" value="1"/>
</dbReference>
<keyword evidence="8" id="KW-1185">Reference proteome</keyword>
<evidence type="ECO:0000256" key="1">
    <source>
        <dbReference type="ARBA" id="ARBA00005820"/>
    </source>
</evidence>
<keyword evidence="2" id="KW-0805">Transcription regulation</keyword>
<dbReference type="Gene3D" id="1.25.40.10">
    <property type="entry name" value="Tetratricopeptide repeat domain"/>
    <property type="match status" value="1"/>
</dbReference>
<dbReference type="InterPro" id="IPR001867">
    <property type="entry name" value="OmpR/PhoB-type_DNA-bd"/>
</dbReference>
<keyword evidence="3 5" id="KW-0238">DNA-binding</keyword>
<reference evidence="8" key="1">
    <citation type="journal article" date="2019" name="Int. J. Syst. Evol. Microbiol.">
        <title>The Global Catalogue of Microorganisms (GCM) 10K type strain sequencing project: providing services to taxonomists for standard genome sequencing and annotation.</title>
        <authorList>
            <consortium name="The Broad Institute Genomics Platform"/>
            <consortium name="The Broad Institute Genome Sequencing Center for Infectious Disease"/>
            <person name="Wu L."/>
            <person name="Ma J."/>
        </authorList>
    </citation>
    <scope>NUCLEOTIDE SEQUENCE [LARGE SCALE GENOMIC DNA]</scope>
    <source>
        <strain evidence="8">CGMCC 4.7132</strain>
    </source>
</reference>
<dbReference type="InterPro" id="IPR011990">
    <property type="entry name" value="TPR-like_helical_dom_sf"/>
</dbReference>
<accession>A0ABV9CRA4</accession>
<dbReference type="RefSeq" id="WP_380847803.1">
    <property type="nucleotide sequence ID" value="NZ_JBHSFP010000030.1"/>
</dbReference>
<dbReference type="InterPro" id="IPR016032">
    <property type="entry name" value="Sig_transdc_resp-reg_C-effctor"/>
</dbReference>
<dbReference type="PANTHER" id="PTHR35807:SF1">
    <property type="entry name" value="TRANSCRIPTIONAL REGULATOR REDD"/>
    <property type="match status" value="1"/>
</dbReference>
<dbReference type="Pfam" id="PF00486">
    <property type="entry name" value="Trans_reg_C"/>
    <property type="match status" value="1"/>
</dbReference>
<dbReference type="Pfam" id="PF03704">
    <property type="entry name" value="BTAD"/>
    <property type="match status" value="1"/>
</dbReference>
<proteinExistence type="inferred from homology"/>
<dbReference type="PANTHER" id="PTHR35807">
    <property type="entry name" value="TRANSCRIPTIONAL REGULATOR REDD-RELATED"/>
    <property type="match status" value="1"/>
</dbReference>
<organism evidence="7 8">
    <name type="scientific">Sphaerisporangium dianthi</name>
    <dbReference type="NCBI Taxonomy" id="1436120"/>
    <lineage>
        <taxon>Bacteria</taxon>
        <taxon>Bacillati</taxon>
        <taxon>Actinomycetota</taxon>
        <taxon>Actinomycetes</taxon>
        <taxon>Streptosporangiales</taxon>
        <taxon>Streptosporangiaceae</taxon>
        <taxon>Sphaerisporangium</taxon>
    </lineage>
</organism>
<gene>
    <name evidence="7" type="ORF">ACFO60_31820</name>
</gene>
<keyword evidence="4" id="KW-0804">Transcription</keyword>
<evidence type="ECO:0000256" key="2">
    <source>
        <dbReference type="ARBA" id="ARBA00023015"/>
    </source>
</evidence>
<dbReference type="EMBL" id="JBHSFP010000030">
    <property type="protein sequence ID" value="MFC4535375.1"/>
    <property type="molecule type" value="Genomic_DNA"/>
</dbReference>
<dbReference type="PROSITE" id="PS51755">
    <property type="entry name" value="OMPR_PHOB"/>
    <property type="match status" value="1"/>
</dbReference>
<dbReference type="Gene3D" id="1.10.10.10">
    <property type="entry name" value="Winged helix-like DNA-binding domain superfamily/Winged helix DNA-binding domain"/>
    <property type="match status" value="1"/>
</dbReference>
<dbReference type="Proteomes" id="UP001596004">
    <property type="component" value="Unassembled WGS sequence"/>
</dbReference>
<evidence type="ECO:0000256" key="4">
    <source>
        <dbReference type="ARBA" id="ARBA00023163"/>
    </source>
</evidence>
<evidence type="ECO:0000259" key="6">
    <source>
        <dbReference type="PROSITE" id="PS51755"/>
    </source>
</evidence>
<dbReference type="SUPFAM" id="SSF46894">
    <property type="entry name" value="C-terminal effector domain of the bipartite response regulators"/>
    <property type="match status" value="1"/>
</dbReference>
<dbReference type="InterPro" id="IPR005158">
    <property type="entry name" value="BTAD"/>
</dbReference>
<dbReference type="InterPro" id="IPR051677">
    <property type="entry name" value="AfsR-DnrI-RedD_regulator"/>
</dbReference>
<protein>
    <submittedName>
        <fullName evidence="7">BTAD domain-containing putative transcriptional regulator</fullName>
    </submittedName>
</protein>
<evidence type="ECO:0000256" key="5">
    <source>
        <dbReference type="PROSITE-ProRule" id="PRU01091"/>
    </source>
</evidence>